<gene>
    <name evidence="1" type="ORF">TUM18999_61550</name>
    <name evidence="2" type="ORF">TUM20286_23340</name>
</gene>
<protein>
    <submittedName>
        <fullName evidence="1">Uncharacterized protein</fullName>
    </submittedName>
</protein>
<evidence type="ECO:0000313" key="1">
    <source>
        <dbReference type="EMBL" id="BCG27964.1"/>
    </source>
</evidence>
<evidence type="ECO:0000313" key="3">
    <source>
        <dbReference type="Proteomes" id="UP000509383"/>
    </source>
</evidence>
<accession>A0A6J4EFU1</accession>
<dbReference type="EMBL" id="BQKM01000004">
    <property type="protein sequence ID" value="GJN52582.1"/>
    <property type="molecule type" value="Genomic_DNA"/>
</dbReference>
<name>A0A6J4EFU1_9PSED</name>
<dbReference type="KEGG" id="ptw:TUM18999_61550"/>
<dbReference type="EMBL" id="AP023189">
    <property type="protein sequence ID" value="BCG27964.1"/>
    <property type="molecule type" value="Genomic_DNA"/>
</dbReference>
<proteinExistence type="predicted"/>
<dbReference type="Proteomes" id="UP001054892">
    <property type="component" value="Unassembled WGS sequence"/>
</dbReference>
<dbReference type="Proteomes" id="UP000509383">
    <property type="component" value="Chromosome"/>
</dbReference>
<reference evidence="1 3" key="1">
    <citation type="submission" date="2020-05" db="EMBL/GenBank/DDBJ databases">
        <title>Characterization of novel class B3 metallo-beta-lactamase from novel Pseudomonas species.</title>
        <authorList>
            <person name="Yamada K."/>
            <person name="Aoki K."/>
            <person name="Ishii Y."/>
        </authorList>
    </citation>
    <scope>NUCLEOTIDE SEQUENCE [LARGE SCALE GENOMIC DNA]</scope>
    <source>
        <strain evidence="1 3">TUM18999</strain>
        <strain evidence="2 4">TUM20286</strain>
    </source>
</reference>
<dbReference type="AlphaFoldDB" id="A0A6J4EFU1"/>
<keyword evidence="4" id="KW-1185">Reference proteome</keyword>
<evidence type="ECO:0000313" key="4">
    <source>
        <dbReference type="Proteomes" id="UP001054892"/>
    </source>
</evidence>
<evidence type="ECO:0000313" key="2">
    <source>
        <dbReference type="EMBL" id="GJN52582.1"/>
    </source>
</evidence>
<organism evidence="1 3">
    <name type="scientific">Pseudomonas tohonis</name>
    <dbReference type="NCBI Taxonomy" id="2725477"/>
    <lineage>
        <taxon>Bacteria</taxon>
        <taxon>Pseudomonadati</taxon>
        <taxon>Pseudomonadota</taxon>
        <taxon>Gammaproteobacteria</taxon>
        <taxon>Pseudomonadales</taxon>
        <taxon>Pseudomonadaceae</taxon>
        <taxon>Pseudomonas</taxon>
    </lineage>
</organism>
<sequence length="102" mass="11142">MLQSHWCGMHESDFGIPDKQRSAGAASVINWDEWHLSAESESSDGISAMDLQRPTVLLGKQFYQVQNRGTNPAGVRASLWPHVDAGINALELAYAYEPGASL</sequence>